<name>A0A1H3EWJ4_9FIRM</name>
<dbReference type="EMBL" id="FNNG01000024">
    <property type="protein sequence ID" value="SDX83142.1"/>
    <property type="molecule type" value="Genomic_DNA"/>
</dbReference>
<sequence>MEIILLLIAITGLIFSIVYRRNSKKNFKQKMQEQGFDIGIRDIVYRYGLPNMVEHSVANVYANDERLVIEHKDLKYQIDFPQLTAIEFVNKVDQLEKNKSPLARGIAGGLVLGPLGAIAGAASGVGAKKEKGGFVVINYKSEGEIKPIILQVRNGVTSLSETTKFVKEIRSKIIKLNTEDGVIKL</sequence>
<organism evidence="1 2">
    <name type="scientific">Tepidimicrobium xylanilyticum</name>
    <dbReference type="NCBI Taxonomy" id="1123352"/>
    <lineage>
        <taxon>Bacteria</taxon>
        <taxon>Bacillati</taxon>
        <taxon>Bacillota</taxon>
        <taxon>Tissierellia</taxon>
        <taxon>Tissierellales</taxon>
        <taxon>Tepidimicrobiaceae</taxon>
        <taxon>Tepidimicrobium</taxon>
    </lineage>
</organism>
<gene>
    <name evidence="1" type="ORF">SAMN05660923_03014</name>
</gene>
<evidence type="ECO:0000313" key="2">
    <source>
        <dbReference type="Proteomes" id="UP000198828"/>
    </source>
</evidence>
<protein>
    <submittedName>
        <fullName evidence="1">Uncharacterized protein</fullName>
    </submittedName>
</protein>
<accession>A0A1H3EWJ4</accession>
<proteinExistence type="predicted"/>
<dbReference type="Proteomes" id="UP000198828">
    <property type="component" value="Unassembled WGS sequence"/>
</dbReference>
<reference evidence="1 2" key="1">
    <citation type="submission" date="2016-10" db="EMBL/GenBank/DDBJ databases">
        <authorList>
            <person name="de Groot N.N."/>
        </authorList>
    </citation>
    <scope>NUCLEOTIDE SEQUENCE [LARGE SCALE GENOMIC DNA]</scope>
    <source>
        <strain evidence="1 2">DSM 23310</strain>
    </source>
</reference>
<evidence type="ECO:0000313" key="1">
    <source>
        <dbReference type="EMBL" id="SDX83142.1"/>
    </source>
</evidence>
<keyword evidence="2" id="KW-1185">Reference proteome</keyword>
<dbReference type="RefSeq" id="WP_093755106.1">
    <property type="nucleotide sequence ID" value="NZ_FNNG01000024.1"/>
</dbReference>
<dbReference type="AlphaFoldDB" id="A0A1H3EWJ4"/>